<dbReference type="CDD" id="cd06558">
    <property type="entry name" value="crotonase-like"/>
    <property type="match status" value="1"/>
</dbReference>
<evidence type="ECO:0000256" key="1">
    <source>
        <dbReference type="ARBA" id="ARBA00005254"/>
    </source>
</evidence>
<evidence type="ECO:0000313" key="2">
    <source>
        <dbReference type="EMBL" id="TWG39028.1"/>
    </source>
</evidence>
<dbReference type="AlphaFoldDB" id="A0A561XSD8"/>
<dbReference type="InterPro" id="IPR001753">
    <property type="entry name" value="Enoyl-CoA_hydra/iso"/>
</dbReference>
<dbReference type="GO" id="GO:0003824">
    <property type="term" value="F:catalytic activity"/>
    <property type="evidence" value="ECO:0007669"/>
    <property type="project" value="UniProtKB-ARBA"/>
</dbReference>
<dbReference type="RefSeq" id="WP_146870005.1">
    <property type="nucleotide sequence ID" value="NZ_VJWE01000011.1"/>
</dbReference>
<name>A0A561XSD8_ACIDE</name>
<dbReference type="Gene3D" id="3.90.226.10">
    <property type="entry name" value="2-enoyl-CoA Hydratase, Chain A, domain 1"/>
    <property type="match status" value="1"/>
</dbReference>
<dbReference type="PANTHER" id="PTHR42964:SF1">
    <property type="entry name" value="POLYKETIDE BIOSYNTHESIS ENOYL-COA HYDRATASE PKSH-RELATED"/>
    <property type="match status" value="1"/>
</dbReference>
<evidence type="ECO:0000313" key="3">
    <source>
        <dbReference type="Proteomes" id="UP000321485"/>
    </source>
</evidence>
<protein>
    <submittedName>
        <fullName evidence="2">Isohexenylglutaconyl-CoA hydratase</fullName>
    </submittedName>
</protein>
<dbReference type="GO" id="GO:0008300">
    <property type="term" value="P:isoprenoid catabolic process"/>
    <property type="evidence" value="ECO:0007669"/>
    <property type="project" value="TreeGrafter"/>
</dbReference>
<organism evidence="2 3">
    <name type="scientific">Acidovorax delafieldii</name>
    <name type="common">Pseudomonas delafieldii</name>
    <dbReference type="NCBI Taxonomy" id="47920"/>
    <lineage>
        <taxon>Bacteria</taxon>
        <taxon>Pseudomonadati</taxon>
        <taxon>Pseudomonadota</taxon>
        <taxon>Betaproteobacteria</taxon>
        <taxon>Burkholderiales</taxon>
        <taxon>Comamonadaceae</taxon>
        <taxon>Acidovorax</taxon>
    </lineage>
</organism>
<dbReference type="EMBL" id="VJWE01000011">
    <property type="protein sequence ID" value="TWG39028.1"/>
    <property type="molecule type" value="Genomic_DNA"/>
</dbReference>
<reference evidence="2 3" key="1">
    <citation type="journal article" date="2015" name="Stand. Genomic Sci.">
        <title>Genomic Encyclopedia of Bacterial and Archaeal Type Strains, Phase III: the genomes of soil and plant-associated and newly described type strains.</title>
        <authorList>
            <person name="Whitman W.B."/>
            <person name="Woyke T."/>
            <person name="Klenk H.P."/>
            <person name="Zhou Y."/>
            <person name="Lilburn T.G."/>
            <person name="Beck B.J."/>
            <person name="De Vos P."/>
            <person name="Vandamme P."/>
            <person name="Eisen J.A."/>
            <person name="Garrity G."/>
            <person name="Hugenholtz P."/>
            <person name="Kyrpides N.C."/>
        </authorList>
    </citation>
    <scope>NUCLEOTIDE SEQUENCE [LARGE SCALE GENOMIC DNA]</scope>
    <source>
        <strain evidence="2 3">DSM 64</strain>
    </source>
</reference>
<dbReference type="InterPro" id="IPR014748">
    <property type="entry name" value="Enoyl-CoA_hydra_C"/>
</dbReference>
<comment type="caution">
    <text evidence="2">The sequence shown here is derived from an EMBL/GenBank/DDBJ whole genome shotgun (WGS) entry which is preliminary data.</text>
</comment>
<accession>A0A561XSD8</accession>
<gene>
    <name evidence="2" type="ORF">ATF69_0896</name>
</gene>
<dbReference type="PANTHER" id="PTHR42964">
    <property type="entry name" value="ENOYL-COA HYDRATASE"/>
    <property type="match status" value="1"/>
</dbReference>
<dbReference type="InterPro" id="IPR051683">
    <property type="entry name" value="Enoyl-CoA_Hydratase/Isomerase"/>
</dbReference>
<proteinExistence type="inferred from homology"/>
<sequence>MADSLLIDRAPLACGCVETWTLDDPASRNALSEAMVDALLAACERAAADADLRGVVLRGAGGHFCAGGSLGGFAKTIGQPLAEGEADPLVPLNRRFGTLLQALCALPQWLIVAVEGAAMGGGFGLVCCADHVLAHTSAQFATPEVTLGIVPAQIAPFVVRRLGPSAARRCLLTGERWDAAAAQRLGLVDDLVEGDMNAALQAAIARHAAAAPQAVAATKRLLLAQPETALPALLDDAALAFAQALRGPEAPQGLAAFAARKAPPWSANS</sequence>
<dbReference type="Pfam" id="PF00378">
    <property type="entry name" value="ECH_1"/>
    <property type="match status" value="1"/>
</dbReference>
<comment type="similarity">
    <text evidence="1">Belongs to the enoyl-CoA hydratase/isomerase family.</text>
</comment>
<dbReference type="Gene3D" id="1.10.12.10">
    <property type="entry name" value="Lyase 2-enoyl-coa Hydratase, Chain A, domain 2"/>
    <property type="match status" value="1"/>
</dbReference>
<dbReference type="InterPro" id="IPR029045">
    <property type="entry name" value="ClpP/crotonase-like_dom_sf"/>
</dbReference>
<dbReference type="GeneID" id="51109967"/>
<dbReference type="SUPFAM" id="SSF52096">
    <property type="entry name" value="ClpP/crotonase"/>
    <property type="match status" value="1"/>
</dbReference>
<dbReference type="Proteomes" id="UP000321485">
    <property type="component" value="Unassembled WGS sequence"/>
</dbReference>